<dbReference type="eggNOG" id="COG0433">
    <property type="taxonomic scope" value="Bacteria"/>
</dbReference>
<name>A0A090QTX3_9GAMM</name>
<gene>
    <name evidence="1" type="ORF">JCM19237_1991</name>
</gene>
<evidence type="ECO:0000313" key="2">
    <source>
        <dbReference type="Proteomes" id="UP000029227"/>
    </source>
</evidence>
<keyword evidence="1" id="KW-0547">Nucleotide-binding</keyword>
<dbReference type="GO" id="GO:0004386">
    <property type="term" value="F:helicase activity"/>
    <property type="evidence" value="ECO:0007669"/>
    <property type="project" value="UniProtKB-KW"/>
</dbReference>
<dbReference type="CDD" id="cd01127">
    <property type="entry name" value="TrwB_TraG_TraD_VirD4"/>
    <property type="match status" value="1"/>
</dbReference>
<dbReference type="Gene3D" id="3.40.50.300">
    <property type="entry name" value="P-loop containing nucleotide triphosphate hydrolases"/>
    <property type="match status" value="1"/>
</dbReference>
<dbReference type="InterPro" id="IPR008571">
    <property type="entry name" value="HerA-like"/>
</dbReference>
<proteinExistence type="predicted"/>
<dbReference type="PANTHER" id="PTHR42957">
    <property type="entry name" value="HELICASE MJ1565-RELATED"/>
    <property type="match status" value="1"/>
</dbReference>
<comment type="caution">
    <text evidence="1">The sequence shown here is derived from an EMBL/GenBank/DDBJ whole genome shotgun (WGS) entry which is preliminary data.</text>
</comment>
<keyword evidence="1" id="KW-0067">ATP-binding</keyword>
<reference evidence="1 2" key="1">
    <citation type="journal article" date="2014" name="Genome Announc.">
        <title>Draft Genome Sequences of Two Vibrionaceae Species, Vibrio ponticus C121 and Photobacterium aphoticum C119, Isolated as Coral Reef Microbiota.</title>
        <authorList>
            <person name="Al-saari N."/>
            <person name="Meirelles P.M."/>
            <person name="Mino S."/>
            <person name="Suda W."/>
            <person name="Oshima K."/>
            <person name="Hattori M."/>
            <person name="Ohkuma M."/>
            <person name="Thompson F.L."/>
            <person name="Gomez-Gil B."/>
            <person name="Sawabe T."/>
            <person name="Sawabe T."/>
        </authorList>
    </citation>
    <scope>NUCLEOTIDE SEQUENCE [LARGE SCALE GENOMIC DNA]</scope>
    <source>
        <strain evidence="1 2">JCM 19237</strain>
    </source>
</reference>
<dbReference type="PANTHER" id="PTHR42957:SF1">
    <property type="entry name" value="HELICASE MJ1565-RELATED"/>
    <property type="match status" value="1"/>
</dbReference>
<dbReference type="EMBL" id="BBMN01000010">
    <property type="protein sequence ID" value="GAL06346.1"/>
    <property type="molecule type" value="Genomic_DNA"/>
</dbReference>
<dbReference type="AlphaFoldDB" id="A0A090QTX3"/>
<dbReference type="SUPFAM" id="SSF52540">
    <property type="entry name" value="P-loop containing nucleoside triphosphate hydrolases"/>
    <property type="match status" value="1"/>
</dbReference>
<accession>A0A090QTX3</accession>
<keyword evidence="1" id="KW-0347">Helicase</keyword>
<protein>
    <submittedName>
        <fullName evidence="1">Bipolar DNA helicase HerA</fullName>
    </submittedName>
</protein>
<organism evidence="1 2">
    <name type="scientific">Photobacterium aphoticum</name>
    <dbReference type="NCBI Taxonomy" id="754436"/>
    <lineage>
        <taxon>Bacteria</taxon>
        <taxon>Pseudomonadati</taxon>
        <taxon>Pseudomonadota</taxon>
        <taxon>Gammaproteobacteria</taxon>
        <taxon>Vibrionales</taxon>
        <taxon>Vibrionaceae</taxon>
        <taxon>Photobacterium</taxon>
    </lineage>
</organism>
<dbReference type="InterPro" id="IPR027417">
    <property type="entry name" value="P-loop_NTPase"/>
</dbReference>
<sequence length="367" mass="41380">MNSEELESMFIESNESNSHNQIAIFKKAVILNKEKYNPALSDVTYDTPCYFSITEVVNYIDNMDREVIGKKEGEGKPKLLDGNLIEDMGMYFNDRLSFVPPSTANATKASNGPFNGELTRFVSRLETRLADERLRFLLKPQREDGEIYQTNDFEDLLKQFIGYLNKSNVTVVDISGVPFEVLSVTVSLISRLIFDFCFHYSKLKHSENSVNDIPVLLVCEEAHNYVPASDSVMYRASRKSIERIAKEGRKYGLSLMVVSQRPSEVSPTIFSQCNNFIALRLTNKHDQSYIKGLLPENTSGAAEMLPSLGQGEALVVGDASLMPTLVQLPKPDPEPKSASLDVYSSWCLPWIATDFGNVINRWRRESE</sequence>
<evidence type="ECO:0000313" key="1">
    <source>
        <dbReference type="EMBL" id="GAL06346.1"/>
    </source>
</evidence>
<dbReference type="Proteomes" id="UP000029227">
    <property type="component" value="Unassembled WGS sequence"/>
</dbReference>
<keyword evidence="1" id="KW-0378">Hydrolase</keyword>